<dbReference type="InParanoid" id="B3M040"/>
<dbReference type="InterPro" id="IPR002467">
    <property type="entry name" value="Pept_M24A_MAP1"/>
</dbReference>
<dbReference type="HAMAP" id="MF_01974">
    <property type="entry name" value="MetAP_1"/>
    <property type="match status" value="1"/>
</dbReference>
<protein>
    <recommendedName>
        <fullName evidence="10">Methionine aminopeptidase</fullName>
        <ecNumber evidence="10">3.4.11.18</ecNumber>
    </recommendedName>
</protein>
<dbReference type="HOGENOM" id="CLU_015857_2_1_1"/>
<evidence type="ECO:0000256" key="9">
    <source>
        <dbReference type="PROSITE-ProRule" id="PRU01357"/>
    </source>
</evidence>
<dbReference type="InterPro" id="IPR036005">
    <property type="entry name" value="Creatinase/aminopeptidase-like"/>
</dbReference>
<keyword evidence="13" id="KW-1185">Reference proteome</keyword>
<evidence type="ECO:0000313" key="13">
    <source>
        <dbReference type="Proteomes" id="UP000007801"/>
    </source>
</evidence>
<evidence type="ECO:0000256" key="7">
    <source>
        <dbReference type="ARBA" id="ARBA00022833"/>
    </source>
</evidence>
<evidence type="ECO:0000256" key="1">
    <source>
        <dbReference type="ARBA" id="ARBA00022438"/>
    </source>
</evidence>
<organism evidence="12 13">
    <name type="scientific">Drosophila ananassae</name>
    <name type="common">Fruit fly</name>
    <dbReference type="NCBI Taxonomy" id="7217"/>
    <lineage>
        <taxon>Eukaryota</taxon>
        <taxon>Metazoa</taxon>
        <taxon>Ecdysozoa</taxon>
        <taxon>Arthropoda</taxon>
        <taxon>Hexapoda</taxon>
        <taxon>Insecta</taxon>
        <taxon>Pterygota</taxon>
        <taxon>Neoptera</taxon>
        <taxon>Endopterygota</taxon>
        <taxon>Diptera</taxon>
        <taxon>Brachycera</taxon>
        <taxon>Muscomorpha</taxon>
        <taxon>Ephydroidea</taxon>
        <taxon>Drosophilidae</taxon>
        <taxon>Drosophila</taxon>
        <taxon>Sophophora</taxon>
    </lineage>
</organism>
<dbReference type="GO" id="GO:0004239">
    <property type="term" value="F:initiator methionyl aminopeptidase activity"/>
    <property type="evidence" value="ECO:0007669"/>
    <property type="project" value="UniProtKB-UniRule"/>
</dbReference>
<feature type="binding site" evidence="8">
    <location>
        <position position="291"/>
    </location>
    <ligand>
        <name>Zn(2+)</name>
        <dbReference type="ChEBI" id="CHEBI:29105"/>
        <label>4</label>
        <note>catalytic</note>
    </ligand>
</feature>
<proteinExistence type="inferred from homology"/>
<comment type="catalytic activity">
    <reaction evidence="8 10">
        <text>Release of N-terminal amino acids, preferentially methionine, from peptides and arylamides.</text>
        <dbReference type="EC" id="3.4.11.18"/>
    </reaction>
</comment>
<evidence type="ECO:0000256" key="5">
    <source>
        <dbReference type="ARBA" id="ARBA00022771"/>
    </source>
</evidence>
<dbReference type="InterPro" id="IPR000994">
    <property type="entry name" value="Pept_M24"/>
</dbReference>
<feature type="binding site" evidence="8">
    <location>
        <position position="228"/>
    </location>
    <ligand>
        <name>Zn(2+)</name>
        <dbReference type="ChEBI" id="CHEBI:29105"/>
        <label>3</label>
    </ligand>
</feature>
<dbReference type="Proteomes" id="UP000007801">
    <property type="component" value="Unassembled WGS sequence"/>
</dbReference>
<dbReference type="GO" id="GO:0008270">
    <property type="term" value="F:zinc ion binding"/>
    <property type="evidence" value="ECO:0007669"/>
    <property type="project" value="UniProtKB-KW"/>
</dbReference>
<dbReference type="SUPFAM" id="SSF55920">
    <property type="entry name" value="Creatinase/aminopeptidase"/>
    <property type="match status" value="1"/>
</dbReference>
<keyword evidence="4 8" id="KW-0479">Metal-binding</keyword>
<comment type="subcellular location">
    <subcellularLocation>
        <location evidence="8">Cytoplasm</location>
    </subcellularLocation>
</comment>
<keyword evidence="2 8" id="KW-0963">Cytoplasm</keyword>
<dbReference type="InterPro" id="IPR031615">
    <property type="entry name" value="Zfn-C6H2"/>
</dbReference>
<dbReference type="OrthoDB" id="3209743at2759"/>
<dbReference type="PANTHER" id="PTHR43330">
    <property type="entry name" value="METHIONINE AMINOPEPTIDASE"/>
    <property type="match status" value="1"/>
</dbReference>
<dbReference type="SMR" id="B3M040"/>
<feature type="domain" description="C6H2-type" evidence="11">
    <location>
        <begin position="13"/>
        <end position="66"/>
    </location>
</feature>
<gene>
    <name evidence="12" type="primary">Dana\GF17756</name>
    <name evidence="12" type="synonym">dana_GLEANR_19019</name>
    <name evidence="12" type="ORF">GF17756</name>
</gene>
<dbReference type="Pfam" id="PF00557">
    <property type="entry name" value="Peptidase_M24"/>
    <property type="match status" value="1"/>
</dbReference>
<dbReference type="STRING" id="7217.B3M040"/>
<evidence type="ECO:0000256" key="3">
    <source>
        <dbReference type="ARBA" id="ARBA00022670"/>
    </source>
</evidence>
<comment type="cofactor">
    <cofactor evidence="8">
        <name>Zn(2+)</name>
        <dbReference type="ChEBI" id="CHEBI:29105"/>
    </cofactor>
    <cofactor evidence="8">
        <name>Co(2+)</name>
        <dbReference type="ChEBI" id="CHEBI:48828"/>
    </cofactor>
    <cofactor evidence="8">
        <name>Mn(2+)</name>
        <dbReference type="ChEBI" id="CHEBI:29035"/>
    </cofactor>
    <cofactor evidence="8">
        <name>Fe(2+)</name>
        <dbReference type="ChEBI" id="CHEBI:29033"/>
    </cofactor>
    <text evidence="8">Binds 2 divalent metal cations per subunit. Has a high-affinity and a low affinity metal-binding site. The true nature of the physiological cofactor is under debate. The enzyme is active with zinc, cobalt, manganese or divalent iron ions. Has high activity with zinc; zinc cofactor is transferred into the active site region by the ZNG1 zinc chaperone.</text>
</comment>
<evidence type="ECO:0000313" key="12">
    <source>
        <dbReference type="EMBL" id="EDV41997.2"/>
    </source>
</evidence>
<comment type="subunit">
    <text evidence="8">Associates with the 60S ribosomal subunit of the 80S translational complex.</text>
</comment>
<dbReference type="eggNOG" id="KOG2738">
    <property type="taxonomic scope" value="Eukaryota"/>
</dbReference>
<comment type="cofactor">
    <cofactor evidence="10">
        <name>Co(2+)</name>
        <dbReference type="ChEBI" id="CHEBI:48828"/>
    </cofactor>
    <cofactor evidence="10">
        <name>Zn(2+)</name>
        <dbReference type="ChEBI" id="CHEBI:29105"/>
    </cofactor>
    <cofactor evidence="10">
        <name>Mn(2+)</name>
        <dbReference type="ChEBI" id="CHEBI:29035"/>
    </cofactor>
    <cofactor evidence="10">
        <name>Fe(2+)</name>
        <dbReference type="ChEBI" id="CHEBI:29033"/>
    </cofactor>
    <text evidence="10">Binds 2 divalent metal cations per subunit. Has a high-affinity and a low affinity metal-binding site. The true nature of the physiological cofactor is under debate. The enzyme is active with cobalt, zinc, manganese or divalent iron ions.</text>
</comment>
<dbReference type="EMBL" id="CH902617">
    <property type="protein sequence ID" value="EDV41997.2"/>
    <property type="molecule type" value="Genomic_DNA"/>
</dbReference>
<keyword evidence="3 8" id="KW-0645">Protease</keyword>
<feature type="binding site" evidence="8">
    <location>
        <position position="228"/>
    </location>
    <ligand>
        <name>Zn(2+)</name>
        <dbReference type="ChEBI" id="CHEBI:29105"/>
        <label>4</label>
        <note>catalytic</note>
    </ligand>
</feature>
<dbReference type="GO" id="GO:0005829">
    <property type="term" value="C:cytosol"/>
    <property type="evidence" value="ECO:0007669"/>
    <property type="project" value="TreeGrafter"/>
</dbReference>
<dbReference type="GO" id="GO:0070006">
    <property type="term" value="F:metalloaminopeptidase activity"/>
    <property type="evidence" value="ECO:0007669"/>
    <property type="project" value="UniProtKB-UniRule"/>
</dbReference>
<dbReference type="PRINTS" id="PR00599">
    <property type="entry name" value="MAPEPTIDASE"/>
</dbReference>
<reference evidence="12 13" key="1">
    <citation type="journal article" date="2007" name="Nature">
        <title>Evolution of genes and genomes on the Drosophila phylogeny.</title>
        <authorList>
            <consortium name="Drosophila 12 Genomes Consortium"/>
            <person name="Clark A.G."/>
            <person name="Eisen M.B."/>
            <person name="Smith D.R."/>
            <person name="Bergman C.M."/>
            <person name="Oliver B."/>
            <person name="Markow T.A."/>
            <person name="Kaufman T.C."/>
            <person name="Kellis M."/>
            <person name="Gelbart W."/>
            <person name="Iyer V.N."/>
            <person name="Pollard D.A."/>
            <person name="Sackton T.B."/>
            <person name="Larracuente A.M."/>
            <person name="Singh N.D."/>
            <person name="Abad J.P."/>
            <person name="Abt D.N."/>
            <person name="Adryan B."/>
            <person name="Aguade M."/>
            <person name="Akashi H."/>
            <person name="Anderson W.W."/>
            <person name="Aquadro C.F."/>
            <person name="Ardell D.H."/>
            <person name="Arguello R."/>
            <person name="Artieri C.G."/>
            <person name="Barbash D.A."/>
            <person name="Barker D."/>
            <person name="Barsanti P."/>
            <person name="Batterham P."/>
            <person name="Batzoglou S."/>
            <person name="Begun D."/>
            <person name="Bhutkar A."/>
            <person name="Blanco E."/>
            <person name="Bosak S.A."/>
            <person name="Bradley R.K."/>
            <person name="Brand A.D."/>
            <person name="Brent M.R."/>
            <person name="Brooks A.N."/>
            <person name="Brown R.H."/>
            <person name="Butlin R.K."/>
            <person name="Caggese C."/>
            <person name="Calvi B.R."/>
            <person name="Bernardo de Carvalho A."/>
            <person name="Caspi A."/>
            <person name="Castrezana S."/>
            <person name="Celniker S.E."/>
            <person name="Chang J.L."/>
            <person name="Chapple C."/>
            <person name="Chatterji S."/>
            <person name="Chinwalla A."/>
            <person name="Civetta A."/>
            <person name="Clifton S.W."/>
            <person name="Comeron J.M."/>
            <person name="Costello J.C."/>
            <person name="Coyne J.A."/>
            <person name="Daub J."/>
            <person name="David R.G."/>
            <person name="Delcher A.L."/>
            <person name="Delehaunty K."/>
            <person name="Do C.B."/>
            <person name="Ebling H."/>
            <person name="Edwards K."/>
            <person name="Eickbush T."/>
            <person name="Evans J.D."/>
            <person name="Filipski A."/>
            <person name="Findeiss S."/>
            <person name="Freyhult E."/>
            <person name="Fulton L."/>
            <person name="Fulton R."/>
            <person name="Garcia A.C."/>
            <person name="Gardiner A."/>
            <person name="Garfield D.A."/>
            <person name="Garvin B.E."/>
            <person name="Gibson G."/>
            <person name="Gilbert D."/>
            <person name="Gnerre S."/>
            <person name="Godfrey J."/>
            <person name="Good R."/>
            <person name="Gotea V."/>
            <person name="Gravely B."/>
            <person name="Greenberg A.J."/>
            <person name="Griffiths-Jones S."/>
            <person name="Gross S."/>
            <person name="Guigo R."/>
            <person name="Gustafson E.A."/>
            <person name="Haerty W."/>
            <person name="Hahn M.W."/>
            <person name="Halligan D.L."/>
            <person name="Halpern A.L."/>
            <person name="Halter G.M."/>
            <person name="Han M.V."/>
            <person name="Heger A."/>
            <person name="Hillier L."/>
            <person name="Hinrichs A.S."/>
            <person name="Holmes I."/>
            <person name="Hoskins R.A."/>
            <person name="Hubisz M.J."/>
            <person name="Hultmark D."/>
            <person name="Huntley M.A."/>
            <person name="Jaffe D.B."/>
            <person name="Jagadeeshan S."/>
            <person name="Jeck W.R."/>
            <person name="Johnson J."/>
            <person name="Jones C.D."/>
            <person name="Jordan W.C."/>
            <person name="Karpen G.H."/>
            <person name="Kataoka E."/>
            <person name="Keightley P.D."/>
            <person name="Kheradpour P."/>
            <person name="Kirkness E.F."/>
            <person name="Koerich L.B."/>
            <person name="Kristiansen K."/>
            <person name="Kudrna D."/>
            <person name="Kulathinal R.J."/>
            <person name="Kumar S."/>
            <person name="Kwok R."/>
            <person name="Lander E."/>
            <person name="Langley C.H."/>
            <person name="Lapoint R."/>
            <person name="Lazzaro B.P."/>
            <person name="Lee S.J."/>
            <person name="Levesque L."/>
            <person name="Li R."/>
            <person name="Lin C.F."/>
            <person name="Lin M.F."/>
            <person name="Lindblad-Toh K."/>
            <person name="Llopart A."/>
            <person name="Long M."/>
            <person name="Low L."/>
            <person name="Lozovsky E."/>
            <person name="Lu J."/>
            <person name="Luo M."/>
            <person name="Machado C.A."/>
            <person name="Makalowski W."/>
            <person name="Marzo M."/>
            <person name="Matsuda M."/>
            <person name="Matzkin L."/>
            <person name="McAllister B."/>
            <person name="McBride C.S."/>
            <person name="McKernan B."/>
            <person name="McKernan K."/>
            <person name="Mendez-Lago M."/>
            <person name="Minx P."/>
            <person name="Mollenhauer M.U."/>
            <person name="Montooth K."/>
            <person name="Mount S.M."/>
            <person name="Mu X."/>
            <person name="Myers E."/>
            <person name="Negre B."/>
            <person name="Newfeld S."/>
            <person name="Nielsen R."/>
            <person name="Noor M.A."/>
            <person name="O'Grady P."/>
            <person name="Pachter L."/>
            <person name="Papaceit M."/>
            <person name="Parisi M.J."/>
            <person name="Parisi M."/>
            <person name="Parts L."/>
            <person name="Pedersen J.S."/>
            <person name="Pesole G."/>
            <person name="Phillippy A.M."/>
            <person name="Ponting C.P."/>
            <person name="Pop M."/>
            <person name="Porcelli D."/>
            <person name="Powell J.R."/>
            <person name="Prohaska S."/>
            <person name="Pruitt K."/>
            <person name="Puig M."/>
            <person name="Quesneville H."/>
            <person name="Ram K.R."/>
            <person name="Rand D."/>
            <person name="Rasmussen M.D."/>
            <person name="Reed L.K."/>
            <person name="Reenan R."/>
            <person name="Reily A."/>
            <person name="Remington K.A."/>
            <person name="Rieger T.T."/>
            <person name="Ritchie M.G."/>
            <person name="Robin C."/>
            <person name="Rogers Y.H."/>
            <person name="Rohde C."/>
            <person name="Rozas J."/>
            <person name="Rubenfield M.J."/>
            <person name="Ruiz A."/>
            <person name="Russo S."/>
            <person name="Salzberg S.L."/>
            <person name="Sanchez-Gracia A."/>
            <person name="Saranga D.J."/>
            <person name="Sato H."/>
            <person name="Schaeffer S.W."/>
            <person name="Schatz M.C."/>
            <person name="Schlenke T."/>
            <person name="Schwartz R."/>
            <person name="Segarra C."/>
            <person name="Singh R.S."/>
            <person name="Sirot L."/>
            <person name="Sirota M."/>
            <person name="Sisneros N.B."/>
            <person name="Smith C.D."/>
            <person name="Smith T.F."/>
            <person name="Spieth J."/>
            <person name="Stage D.E."/>
            <person name="Stark A."/>
            <person name="Stephan W."/>
            <person name="Strausberg R.L."/>
            <person name="Strempel S."/>
            <person name="Sturgill D."/>
            <person name="Sutton G."/>
            <person name="Sutton G.G."/>
            <person name="Tao W."/>
            <person name="Teichmann S."/>
            <person name="Tobari Y.N."/>
            <person name="Tomimura Y."/>
            <person name="Tsolas J.M."/>
            <person name="Valente V.L."/>
            <person name="Venter E."/>
            <person name="Venter J.C."/>
            <person name="Vicario S."/>
            <person name="Vieira F.G."/>
            <person name="Vilella A.J."/>
            <person name="Villasante A."/>
            <person name="Walenz B."/>
            <person name="Wang J."/>
            <person name="Wasserman M."/>
            <person name="Watts T."/>
            <person name="Wilson D."/>
            <person name="Wilson R.K."/>
            <person name="Wing R.A."/>
            <person name="Wolfner M.F."/>
            <person name="Wong A."/>
            <person name="Wong G.K."/>
            <person name="Wu C.I."/>
            <person name="Wu G."/>
            <person name="Yamamoto D."/>
            <person name="Yang H.P."/>
            <person name="Yang S.P."/>
            <person name="Yorke J.A."/>
            <person name="Yoshida K."/>
            <person name="Zdobnov E."/>
            <person name="Zhang P."/>
            <person name="Zhang Y."/>
            <person name="Zimin A.V."/>
            <person name="Baldwin J."/>
            <person name="Abdouelleil A."/>
            <person name="Abdulkadir J."/>
            <person name="Abebe A."/>
            <person name="Abera B."/>
            <person name="Abreu J."/>
            <person name="Acer S.C."/>
            <person name="Aftuck L."/>
            <person name="Alexander A."/>
            <person name="An P."/>
            <person name="Anderson E."/>
            <person name="Anderson S."/>
            <person name="Arachi H."/>
            <person name="Azer M."/>
            <person name="Bachantsang P."/>
            <person name="Barry A."/>
            <person name="Bayul T."/>
            <person name="Berlin A."/>
            <person name="Bessette D."/>
            <person name="Bloom T."/>
            <person name="Blye J."/>
            <person name="Boguslavskiy L."/>
            <person name="Bonnet C."/>
            <person name="Boukhgalter B."/>
            <person name="Bourzgui I."/>
            <person name="Brown A."/>
            <person name="Cahill P."/>
            <person name="Channer S."/>
            <person name="Cheshatsang Y."/>
            <person name="Chuda L."/>
            <person name="Citroen M."/>
            <person name="Collymore A."/>
            <person name="Cooke P."/>
            <person name="Costello M."/>
            <person name="D'Aco K."/>
            <person name="Daza R."/>
            <person name="De Haan G."/>
            <person name="DeGray S."/>
            <person name="DeMaso C."/>
            <person name="Dhargay N."/>
            <person name="Dooley K."/>
            <person name="Dooley E."/>
            <person name="Doricent M."/>
            <person name="Dorje P."/>
            <person name="Dorjee K."/>
            <person name="Dupes A."/>
            <person name="Elong R."/>
            <person name="Falk J."/>
            <person name="Farina A."/>
            <person name="Faro S."/>
            <person name="Ferguson D."/>
            <person name="Fisher S."/>
            <person name="Foley C.D."/>
            <person name="Franke A."/>
            <person name="Friedrich D."/>
            <person name="Gadbois L."/>
            <person name="Gearin G."/>
            <person name="Gearin C.R."/>
            <person name="Giannoukos G."/>
            <person name="Goode T."/>
            <person name="Graham J."/>
            <person name="Grandbois E."/>
            <person name="Grewal S."/>
            <person name="Gyaltsen K."/>
            <person name="Hafez N."/>
            <person name="Hagos B."/>
            <person name="Hall J."/>
            <person name="Henson C."/>
            <person name="Hollinger A."/>
            <person name="Honan T."/>
            <person name="Huard M.D."/>
            <person name="Hughes L."/>
            <person name="Hurhula B."/>
            <person name="Husby M.E."/>
            <person name="Kamat A."/>
            <person name="Kanga B."/>
            <person name="Kashin S."/>
            <person name="Khazanovich D."/>
            <person name="Kisner P."/>
            <person name="Lance K."/>
            <person name="Lara M."/>
            <person name="Lee W."/>
            <person name="Lennon N."/>
            <person name="Letendre F."/>
            <person name="LeVine R."/>
            <person name="Lipovsky A."/>
            <person name="Liu X."/>
            <person name="Liu J."/>
            <person name="Liu S."/>
            <person name="Lokyitsang T."/>
            <person name="Lokyitsang Y."/>
            <person name="Lubonja R."/>
            <person name="Lui A."/>
            <person name="MacDonald P."/>
            <person name="Magnisalis V."/>
            <person name="Maru K."/>
            <person name="Matthews C."/>
            <person name="McCusker W."/>
            <person name="McDonough S."/>
            <person name="Mehta T."/>
            <person name="Meldrim J."/>
            <person name="Meneus L."/>
            <person name="Mihai O."/>
            <person name="Mihalev A."/>
            <person name="Mihova T."/>
            <person name="Mittelman R."/>
            <person name="Mlenga V."/>
            <person name="Montmayeur A."/>
            <person name="Mulrain L."/>
            <person name="Navidi A."/>
            <person name="Naylor J."/>
            <person name="Negash T."/>
            <person name="Nguyen T."/>
            <person name="Nguyen N."/>
            <person name="Nicol R."/>
            <person name="Norbu C."/>
            <person name="Norbu N."/>
            <person name="Novod N."/>
            <person name="O'Neill B."/>
            <person name="Osman S."/>
            <person name="Markiewicz E."/>
            <person name="Oyono O.L."/>
            <person name="Patti C."/>
            <person name="Phunkhang P."/>
            <person name="Pierre F."/>
            <person name="Priest M."/>
            <person name="Raghuraman S."/>
            <person name="Rege F."/>
            <person name="Reyes R."/>
            <person name="Rise C."/>
            <person name="Rogov P."/>
            <person name="Ross K."/>
            <person name="Ryan E."/>
            <person name="Settipalli S."/>
            <person name="Shea T."/>
            <person name="Sherpa N."/>
            <person name="Shi L."/>
            <person name="Shih D."/>
            <person name="Sparrow T."/>
            <person name="Spaulding J."/>
            <person name="Stalker J."/>
            <person name="Stange-Thomann N."/>
            <person name="Stavropoulos S."/>
            <person name="Stone C."/>
            <person name="Strader C."/>
            <person name="Tesfaye S."/>
            <person name="Thomson T."/>
            <person name="Thoulutsang Y."/>
            <person name="Thoulutsang D."/>
            <person name="Topham K."/>
            <person name="Topping I."/>
            <person name="Tsamla T."/>
            <person name="Vassiliev H."/>
            <person name="Vo A."/>
            <person name="Wangchuk T."/>
            <person name="Wangdi T."/>
            <person name="Weiand M."/>
            <person name="Wilkinson J."/>
            <person name="Wilson A."/>
            <person name="Yadav S."/>
            <person name="Young G."/>
            <person name="Yu Q."/>
            <person name="Zembek L."/>
            <person name="Zhong D."/>
            <person name="Zimmer A."/>
            <person name="Zwirko Z."/>
            <person name="Jaffe D.B."/>
            <person name="Alvarez P."/>
            <person name="Brockman W."/>
            <person name="Butler J."/>
            <person name="Chin C."/>
            <person name="Gnerre S."/>
            <person name="Grabherr M."/>
            <person name="Kleber M."/>
            <person name="Mauceli E."/>
            <person name="MacCallum I."/>
        </authorList>
    </citation>
    <scope>NUCLEOTIDE SEQUENCE [LARGE SCALE GENOMIC DNA]</scope>
    <source>
        <strain evidence="13">Tucson 14024-0371.13</strain>
    </source>
</reference>
<comment type="similarity">
    <text evidence="8 9">Belongs to the peptidase M24A family. Methionine aminopeptidase type 1 subfamily.</text>
</comment>
<dbReference type="FunCoup" id="B3M040">
    <property type="interactions" value="2165"/>
</dbReference>
<dbReference type="PANTHER" id="PTHR43330:SF7">
    <property type="entry name" value="METHIONINE AMINOPEPTIDASE 1"/>
    <property type="match status" value="1"/>
</dbReference>
<evidence type="ECO:0000256" key="2">
    <source>
        <dbReference type="ARBA" id="ARBA00022490"/>
    </source>
</evidence>
<dbReference type="Gene3D" id="6.10.140.2220">
    <property type="match status" value="1"/>
</dbReference>
<dbReference type="Pfam" id="PF15801">
    <property type="entry name" value="zf-C6H2"/>
    <property type="match status" value="1"/>
</dbReference>
<evidence type="ECO:0000256" key="6">
    <source>
        <dbReference type="ARBA" id="ARBA00022801"/>
    </source>
</evidence>
<dbReference type="NCBIfam" id="TIGR00500">
    <property type="entry name" value="met_pdase_I"/>
    <property type="match status" value="1"/>
</dbReference>
<sequence>MHNNRANKSKRMAQICETTNCGKEATLQCPTCLKLGIKTSFFCSQPCFKGFWKTHKVIHALAGGAQSAASDGAYNPWPHFRFSGKLRPFPHTPKRAVPDAIQRPDYADHPAGRSLSEEALRGTSIKVLDDEEIEAMRVAGRLGRECLDEGARAVEVGITTDELDRLVHEAAIERECYPSPLNYYNFPKSCCTSVNEVICHGIPDQRPLQDGDICNIDVTVYHRGFHGDLNETMFVGNVSEKHKKLVQVTHEALSKAIEFVRPGEKYRDIGNVIQKYVSPHGFSVVRSYCGHGIHRVFHTAPNVPHYAKNSAVGVMAPGHCFTIEPMISVGVQKAETWPDDWTAVTADGLYSAQFEQTLLVTDNGCEILTRRREKDGQPWFMDKM</sequence>
<dbReference type="InterPro" id="IPR001714">
    <property type="entry name" value="Pept_M24_MAP"/>
</dbReference>
<feature type="binding site" evidence="8">
    <location>
        <position position="355"/>
    </location>
    <ligand>
        <name>Zn(2+)</name>
        <dbReference type="ChEBI" id="CHEBI:29105"/>
        <label>3</label>
    </ligand>
</feature>
<keyword evidence="6 8" id="KW-0378">Hydrolase</keyword>
<dbReference type="AlphaFoldDB" id="B3M040"/>
<keyword evidence="5 9" id="KW-0863">Zinc-finger</keyword>
<keyword evidence="1 8" id="KW-0031">Aminopeptidase</keyword>
<evidence type="ECO:0000259" key="11">
    <source>
        <dbReference type="PROSITE" id="PS52013"/>
    </source>
</evidence>
<dbReference type="PROSITE" id="PS52013">
    <property type="entry name" value="ZF_C6H2"/>
    <property type="match status" value="1"/>
</dbReference>
<keyword evidence="7" id="KW-0862">Zinc</keyword>
<feature type="binding site" evidence="8">
    <location>
        <position position="355"/>
    </location>
    <ligand>
        <name>Zn(2+)</name>
        <dbReference type="ChEBI" id="CHEBI:29105"/>
        <label>4</label>
        <note>catalytic</note>
    </ligand>
</feature>
<name>B3M040_DROAN</name>
<feature type="binding site" evidence="8">
    <location>
        <position position="217"/>
    </location>
    <ligand>
        <name>Zn(2+)</name>
        <dbReference type="ChEBI" id="CHEBI:29105"/>
        <label>3</label>
    </ligand>
</feature>
<evidence type="ECO:0000256" key="4">
    <source>
        <dbReference type="ARBA" id="ARBA00022723"/>
    </source>
</evidence>
<feature type="binding site" evidence="8">
    <location>
        <position position="298"/>
    </location>
    <ligand>
        <name>a protein</name>
        <dbReference type="ChEBI" id="CHEBI:16541"/>
    </ligand>
    <ligandPart>
        <name>N-terminal L-methionine residue</name>
        <dbReference type="ChEBI" id="CHEBI:64731"/>
    </ligandPart>
</feature>
<dbReference type="PROSITE" id="PS00680">
    <property type="entry name" value="MAP_1"/>
    <property type="match status" value="1"/>
</dbReference>
<accession>B3M040</accession>
<feature type="binding site" evidence="8">
    <location>
        <position position="324"/>
    </location>
    <ligand>
        <name>Zn(2+)</name>
        <dbReference type="ChEBI" id="CHEBI:29105"/>
        <label>4</label>
        <note>catalytic</note>
    </ligand>
</feature>
<dbReference type="GO" id="GO:0006508">
    <property type="term" value="P:proteolysis"/>
    <property type="evidence" value="ECO:0007669"/>
    <property type="project" value="UniProtKB-KW"/>
</dbReference>
<evidence type="ECO:0000256" key="10">
    <source>
        <dbReference type="RuleBase" id="RU003653"/>
    </source>
</evidence>
<dbReference type="Gene3D" id="3.90.230.10">
    <property type="entry name" value="Creatinase/methionine aminopeptidase superfamily"/>
    <property type="match status" value="1"/>
</dbReference>
<dbReference type="CDD" id="cd01086">
    <property type="entry name" value="MetAP1"/>
    <property type="match status" value="1"/>
</dbReference>
<evidence type="ECO:0000256" key="8">
    <source>
        <dbReference type="HAMAP-Rule" id="MF_03174"/>
    </source>
</evidence>
<comment type="function">
    <text evidence="8 10">Cotranslationally removes the N-terminal methionine from nascent proteins. The N-terminal methionine is often cleaved when the second residue in the primary sequence is small and uncharged (Met-Ala-, Cys, Gly, Pro, Ser, Thr, or Val).</text>
</comment>
<dbReference type="EC" id="3.4.11.18" evidence="10"/>
<dbReference type="MEROPS" id="M24.017"/>
<feature type="binding site" evidence="8">
    <location>
        <position position="200"/>
    </location>
    <ligand>
        <name>a protein</name>
        <dbReference type="ChEBI" id="CHEBI:16541"/>
    </ligand>
    <ligandPart>
        <name>N-terminal L-methionine residue</name>
        <dbReference type="ChEBI" id="CHEBI:64731"/>
    </ligandPart>
</feature>